<evidence type="ECO:0000256" key="2">
    <source>
        <dbReference type="ARBA" id="ARBA00007362"/>
    </source>
</evidence>
<evidence type="ECO:0000313" key="8">
    <source>
        <dbReference type="EMBL" id="OEE76841.1"/>
    </source>
</evidence>
<dbReference type="InterPro" id="IPR000620">
    <property type="entry name" value="EamA_dom"/>
</dbReference>
<evidence type="ECO:0000259" key="7">
    <source>
        <dbReference type="Pfam" id="PF00892"/>
    </source>
</evidence>
<evidence type="ECO:0000313" key="9">
    <source>
        <dbReference type="Proteomes" id="UP000094165"/>
    </source>
</evidence>
<feature type="transmembrane region" description="Helical" evidence="6">
    <location>
        <begin position="243"/>
        <end position="260"/>
    </location>
</feature>
<feature type="transmembrane region" description="Helical" evidence="6">
    <location>
        <begin position="178"/>
        <end position="198"/>
    </location>
</feature>
<dbReference type="PANTHER" id="PTHR32322">
    <property type="entry name" value="INNER MEMBRANE TRANSPORTER"/>
    <property type="match status" value="1"/>
</dbReference>
<keyword evidence="3 6" id="KW-0812">Transmembrane</keyword>
<comment type="similarity">
    <text evidence="2">Belongs to the EamA transporter family.</text>
</comment>
<feature type="domain" description="EamA" evidence="7">
    <location>
        <begin position="150"/>
        <end position="283"/>
    </location>
</feature>
<keyword evidence="5 6" id="KW-0472">Membrane</keyword>
<feature type="transmembrane region" description="Helical" evidence="6">
    <location>
        <begin position="87"/>
        <end position="109"/>
    </location>
</feature>
<protein>
    <submittedName>
        <fullName evidence="8">Multidrug transporter</fullName>
    </submittedName>
</protein>
<feature type="transmembrane region" description="Helical" evidence="6">
    <location>
        <begin position="210"/>
        <end position="231"/>
    </location>
</feature>
<dbReference type="InterPro" id="IPR050638">
    <property type="entry name" value="AA-Vitamin_Transporters"/>
</dbReference>
<dbReference type="SUPFAM" id="SSF103481">
    <property type="entry name" value="Multidrug resistance efflux transporter EmrE"/>
    <property type="match status" value="2"/>
</dbReference>
<comment type="subcellular location">
    <subcellularLocation>
        <location evidence="1">Membrane</location>
        <topology evidence="1">Multi-pass membrane protein</topology>
    </subcellularLocation>
</comment>
<name>A0A1E5D0E7_9VIBR</name>
<feature type="transmembrane region" description="Helical" evidence="6">
    <location>
        <begin position="31"/>
        <end position="50"/>
    </location>
</feature>
<evidence type="ECO:0000256" key="3">
    <source>
        <dbReference type="ARBA" id="ARBA00022692"/>
    </source>
</evidence>
<accession>A0A1E5D0E7</accession>
<dbReference type="InterPro" id="IPR037185">
    <property type="entry name" value="EmrE-like"/>
</dbReference>
<feature type="transmembrane region" description="Helical" evidence="6">
    <location>
        <begin position="266"/>
        <end position="283"/>
    </location>
</feature>
<reference evidence="8 9" key="1">
    <citation type="journal article" date="2012" name="Science">
        <title>Ecological populations of bacteria act as socially cohesive units of antibiotic production and resistance.</title>
        <authorList>
            <person name="Cordero O.X."/>
            <person name="Wildschutte H."/>
            <person name="Kirkup B."/>
            <person name="Proehl S."/>
            <person name="Ngo L."/>
            <person name="Hussain F."/>
            <person name="Le Roux F."/>
            <person name="Mincer T."/>
            <person name="Polz M.F."/>
        </authorList>
    </citation>
    <scope>NUCLEOTIDE SEQUENCE [LARGE SCALE GENOMIC DNA]</scope>
    <source>
        <strain evidence="8 9">FF-238</strain>
    </source>
</reference>
<dbReference type="Proteomes" id="UP000094165">
    <property type="component" value="Unassembled WGS sequence"/>
</dbReference>
<evidence type="ECO:0000256" key="5">
    <source>
        <dbReference type="ARBA" id="ARBA00023136"/>
    </source>
</evidence>
<feature type="domain" description="EamA" evidence="7">
    <location>
        <begin position="8"/>
        <end position="135"/>
    </location>
</feature>
<keyword evidence="9" id="KW-1185">Reference proteome</keyword>
<feature type="transmembrane region" description="Helical" evidence="6">
    <location>
        <begin position="121"/>
        <end position="141"/>
    </location>
</feature>
<dbReference type="RefSeq" id="WP_017052765.1">
    <property type="nucleotide sequence ID" value="NZ_AJYW02000101.1"/>
</dbReference>
<organism evidence="8 9">
    <name type="scientific">Vibrio genomosp. F6 str. FF-238</name>
    <dbReference type="NCBI Taxonomy" id="1191298"/>
    <lineage>
        <taxon>Bacteria</taxon>
        <taxon>Pseudomonadati</taxon>
        <taxon>Pseudomonadota</taxon>
        <taxon>Gammaproteobacteria</taxon>
        <taxon>Vibrionales</taxon>
        <taxon>Vibrionaceae</taxon>
        <taxon>Vibrio</taxon>
    </lineage>
</organism>
<dbReference type="GO" id="GO:0016020">
    <property type="term" value="C:membrane"/>
    <property type="evidence" value="ECO:0007669"/>
    <property type="project" value="UniProtKB-SubCell"/>
</dbReference>
<comment type="caution">
    <text evidence="8">The sequence shown here is derived from an EMBL/GenBank/DDBJ whole genome shotgun (WGS) entry which is preliminary data.</text>
</comment>
<sequence length="304" mass="33405">MWVKLIPVIFVVLWSSGFVGARFGLQYAEPATLLALRMMANVTVFIVLIAFMRRRIPMGKDLLHASIVGLLIHGCYLGGTYQAISMGMPAGLCALLVGIQPILTAVLLVGFSNQRLIASQWLGLMVGFVGISLVLMGNVEWQNDEHQLAAICFTFTALVGITLGTLYQKKFCHNLDMIGGALVQYFASAILFSIVAWNTETMEVMWVPEFFVVMAWLVIVLSVFAILLLLFMVKSGESSKVASTFYLVPPVTAIQAWLVFNESFDWLGALGFTLAAIAVYLVVRKPIVKEKKISVAQNSQVKEG</sequence>
<evidence type="ECO:0000256" key="6">
    <source>
        <dbReference type="SAM" id="Phobius"/>
    </source>
</evidence>
<proteinExistence type="inferred from homology"/>
<evidence type="ECO:0000256" key="4">
    <source>
        <dbReference type="ARBA" id="ARBA00022989"/>
    </source>
</evidence>
<dbReference type="Pfam" id="PF00892">
    <property type="entry name" value="EamA"/>
    <property type="match status" value="2"/>
</dbReference>
<dbReference type="AlphaFoldDB" id="A0A1E5D0E7"/>
<feature type="transmembrane region" description="Helical" evidence="6">
    <location>
        <begin position="147"/>
        <end position="166"/>
    </location>
</feature>
<keyword evidence="4 6" id="KW-1133">Transmembrane helix</keyword>
<feature type="transmembrane region" description="Helical" evidence="6">
    <location>
        <begin position="62"/>
        <end position="81"/>
    </location>
</feature>
<evidence type="ECO:0000256" key="1">
    <source>
        <dbReference type="ARBA" id="ARBA00004141"/>
    </source>
</evidence>
<gene>
    <name evidence="8" type="ORF">A130_04615</name>
</gene>
<dbReference type="PANTHER" id="PTHR32322:SF2">
    <property type="entry name" value="EAMA DOMAIN-CONTAINING PROTEIN"/>
    <property type="match status" value="1"/>
</dbReference>
<dbReference type="EMBL" id="AJYW02000101">
    <property type="protein sequence ID" value="OEE76841.1"/>
    <property type="molecule type" value="Genomic_DNA"/>
</dbReference>